<dbReference type="Gene3D" id="3.40.50.720">
    <property type="entry name" value="NAD(P)-binding Rossmann-like Domain"/>
    <property type="match status" value="1"/>
</dbReference>
<dbReference type="PANTHER" id="PTHR43245">
    <property type="entry name" value="BIFUNCTIONAL POLYMYXIN RESISTANCE PROTEIN ARNA"/>
    <property type="match status" value="1"/>
</dbReference>
<reference evidence="2" key="1">
    <citation type="submission" date="2019-01" db="EMBL/GenBank/DDBJ databases">
        <authorList>
            <consortium name="Genoscope - CEA"/>
            <person name="William W."/>
        </authorList>
    </citation>
    <scope>NUCLEOTIDE SEQUENCE</scope>
    <source>
        <strain evidence="2">CR-1</strain>
    </source>
</reference>
<name>A0A484HI88_9BACT</name>
<feature type="domain" description="NAD-dependent epimerase/dehydratase" evidence="1">
    <location>
        <begin position="3"/>
        <end position="235"/>
    </location>
</feature>
<protein>
    <submittedName>
        <fullName evidence="2">NAD-dependent epimerase/dehydratase</fullName>
    </submittedName>
</protein>
<accession>A0A484HI88</accession>
<proteinExistence type="predicted"/>
<dbReference type="SUPFAM" id="SSF51735">
    <property type="entry name" value="NAD(P)-binding Rossmann-fold domains"/>
    <property type="match status" value="1"/>
</dbReference>
<evidence type="ECO:0000259" key="1">
    <source>
        <dbReference type="Pfam" id="PF01370"/>
    </source>
</evidence>
<evidence type="ECO:0000313" key="2">
    <source>
        <dbReference type="EMBL" id="VEN75001.1"/>
    </source>
</evidence>
<dbReference type="InterPro" id="IPR036291">
    <property type="entry name" value="NAD(P)-bd_dom_sf"/>
</dbReference>
<dbReference type="InterPro" id="IPR050177">
    <property type="entry name" value="Lipid_A_modif_metabolic_enz"/>
</dbReference>
<dbReference type="EMBL" id="CAACVI010000045">
    <property type="protein sequence ID" value="VEN75001.1"/>
    <property type="molecule type" value="Genomic_DNA"/>
</dbReference>
<dbReference type="InterPro" id="IPR001509">
    <property type="entry name" value="Epimerase_deHydtase"/>
</dbReference>
<gene>
    <name evidence="2" type="ORF">EPICR_50283</name>
</gene>
<sequence length="349" mass="39273">MRVLVTGHRGYVGTALVPLLISQGHETEGMDADFFAGCSFGEPPLDIPHKKMDIRDARLSDLRGFEAVIHLAGLSNDPLGDLDPELTWEINFKSSVRLAQMAREAGVRRFVFSSSCSVYGAKDGEFVKETDTLEPVTPYARSKVLAEKEIKRLEGPDFCPVFLRNATAYGFSPRIRFDLALNNLMAWAFSTKKVYLKSKGNAWRPFVHVEDIARAFAAVLSVPLESVRGQAFNVGETRENYQILAAARLVRDTAPGSEIIFADGALEDIRCYRVNCDKIFAALPRFKTEWTLAKGARQLLDAYRKNTLSPDDFEGPRYKRIDHIHMLIREGVLDKRLRFKQRESKTLGP</sequence>
<dbReference type="PANTHER" id="PTHR43245:SF23">
    <property type="entry name" value="NAD(P)-BINDING DOMAIN-CONTAINING PROTEIN"/>
    <property type="match status" value="1"/>
</dbReference>
<dbReference type="Pfam" id="PF01370">
    <property type="entry name" value="Epimerase"/>
    <property type="match status" value="1"/>
</dbReference>
<organism evidence="2">
    <name type="scientific">uncultured Desulfobacteraceae bacterium</name>
    <dbReference type="NCBI Taxonomy" id="218296"/>
    <lineage>
        <taxon>Bacteria</taxon>
        <taxon>Pseudomonadati</taxon>
        <taxon>Thermodesulfobacteriota</taxon>
        <taxon>Desulfobacteria</taxon>
        <taxon>Desulfobacterales</taxon>
        <taxon>Desulfobacteraceae</taxon>
        <taxon>environmental samples</taxon>
    </lineage>
</organism>
<dbReference type="CDD" id="cd08946">
    <property type="entry name" value="SDR_e"/>
    <property type="match status" value="1"/>
</dbReference>
<dbReference type="AlphaFoldDB" id="A0A484HI88"/>